<accession>A0AA36GM86</accession>
<dbReference type="InterPro" id="IPR051333">
    <property type="entry name" value="CLIP_Serine_Protease"/>
</dbReference>
<dbReference type="PANTHER" id="PTHR24260">
    <property type="match status" value="1"/>
</dbReference>
<dbReference type="InterPro" id="IPR033116">
    <property type="entry name" value="TRYPSIN_SER"/>
</dbReference>
<dbReference type="PROSITE" id="PS50240">
    <property type="entry name" value="TRYPSIN_DOM"/>
    <property type="match status" value="1"/>
</dbReference>
<dbReference type="SUPFAM" id="SSF50494">
    <property type="entry name" value="Trypsin-like serine proteases"/>
    <property type="match status" value="1"/>
</dbReference>
<feature type="signal peptide" evidence="3">
    <location>
        <begin position="1"/>
        <end position="15"/>
    </location>
</feature>
<keyword evidence="2" id="KW-0378">Hydrolase</keyword>
<dbReference type="EMBL" id="CATQJL010000112">
    <property type="protein sequence ID" value="CAJ0594691.1"/>
    <property type="molecule type" value="Genomic_DNA"/>
</dbReference>
<dbReference type="InterPro" id="IPR018114">
    <property type="entry name" value="TRYPSIN_HIS"/>
</dbReference>
<evidence type="ECO:0000256" key="1">
    <source>
        <dbReference type="ARBA" id="ARBA00023157"/>
    </source>
</evidence>
<dbReference type="AlphaFoldDB" id="A0AA36GM86"/>
<protein>
    <recommendedName>
        <fullName evidence="4">Peptidase S1 domain-containing protein</fullName>
    </recommendedName>
</protein>
<dbReference type="PROSITE" id="PS00135">
    <property type="entry name" value="TRYPSIN_SER"/>
    <property type="match status" value="1"/>
</dbReference>
<dbReference type="PRINTS" id="PR00722">
    <property type="entry name" value="CHYMOTRYPSIN"/>
</dbReference>
<evidence type="ECO:0000256" key="3">
    <source>
        <dbReference type="SAM" id="SignalP"/>
    </source>
</evidence>
<keyword evidence="6" id="KW-1185">Reference proteome</keyword>
<keyword evidence="1" id="KW-1015">Disulfide bond</keyword>
<reference evidence="5" key="1">
    <citation type="submission" date="2023-07" db="EMBL/GenBank/DDBJ databases">
        <authorList>
            <consortium name="CYATHOMIX"/>
        </authorList>
    </citation>
    <scope>NUCLEOTIDE SEQUENCE</scope>
    <source>
        <strain evidence="5">N/A</strain>
    </source>
</reference>
<comment type="caution">
    <text evidence="5">The sequence shown here is derived from an EMBL/GenBank/DDBJ whole genome shotgun (WGS) entry which is preliminary data.</text>
</comment>
<dbReference type="Proteomes" id="UP001176961">
    <property type="component" value="Unassembled WGS sequence"/>
</dbReference>
<dbReference type="GO" id="GO:0004252">
    <property type="term" value="F:serine-type endopeptidase activity"/>
    <property type="evidence" value="ECO:0007669"/>
    <property type="project" value="InterPro"/>
</dbReference>
<dbReference type="Pfam" id="PF00089">
    <property type="entry name" value="Trypsin"/>
    <property type="match status" value="1"/>
</dbReference>
<dbReference type="GO" id="GO:0006508">
    <property type="term" value="P:proteolysis"/>
    <property type="evidence" value="ECO:0007669"/>
    <property type="project" value="UniProtKB-KW"/>
</dbReference>
<gene>
    <name evidence="5" type="ORF">CYNAS_LOCUS6674</name>
</gene>
<feature type="domain" description="Peptidase S1" evidence="4">
    <location>
        <begin position="34"/>
        <end position="276"/>
    </location>
</feature>
<evidence type="ECO:0000313" key="5">
    <source>
        <dbReference type="EMBL" id="CAJ0594691.1"/>
    </source>
</evidence>
<dbReference type="InterPro" id="IPR001254">
    <property type="entry name" value="Trypsin_dom"/>
</dbReference>
<name>A0AA36GM86_CYLNA</name>
<dbReference type="SMART" id="SM00020">
    <property type="entry name" value="Tryp_SPc"/>
    <property type="match status" value="1"/>
</dbReference>
<keyword evidence="2" id="KW-0645">Protease</keyword>
<dbReference type="Gene3D" id="2.40.10.10">
    <property type="entry name" value="Trypsin-like serine proteases"/>
    <property type="match status" value="1"/>
</dbReference>
<sequence length="297" mass="33569">MTILWLFFLLQAAHAGKITEEENLKLKKRCSKFAVAPNVYKRYRENQLKYPFVFATSWTDNGSHSPPLCSGVLISSRHILTAAHCLVMDEKETCKQRSALQETPAQNVGVFQSSCSTEECWMGKDVAKVAVVHKHQNFDVDEFCDKRTTYDMGMIELEQDIPDFKPICMPQEHDIIPQRLISIGYGNYSNDYSIKAVVYESVNEDPDMKDTLLAYTNRRNESTLHGDSGGPLLQVRGGKYYLVGITSKSTKPPAKEFVGYFVDVRKKLKWICDETGVCPLTDSGESKKPPSEEEESS</sequence>
<dbReference type="InterPro" id="IPR009003">
    <property type="entry name" value="Peptidase_S1_PA"/>
</dbReference>
<evidence type="ECO:0000256" key="2">
    <source>
        <dbReference type="RuleBase" id="RU363034"/>
    </source>
</evidence>
<dbReference type="PROSITE" id="PS00134">
    <property type="entry name" value="TRYPSIN_HIS"/>
    <property type="match status" value="1"/>
</dbReference>
<organism evidence="5 6">
    <name type="scientific">Cylicocyclus nassatus</name>
    <name type="common">Nematode worm</name>
    <dbReference type="NCBI Taxonomy" id="53992"/>
    <lineage>
        <taxon>Eukaryota</taxon>
        <taxon>Metazoa</taxon>
        <taxon>Ecdysozoa</taxon>
        <taxon>Nematoda</taxon>
        <taxon>Chromadorea</taxon>
        <taxon>Rhabditida</taxon>
        <taxon>Rhabditina</taxon>
        <taxon>Rhabditomorpha</taxon>
        <taxon>Strongyloidea</taxon>
        <taxon>Strongylidae</taxon>
        <taxon>Cylicocyclus</taxon>
    </lineage>
</organism>
<feature type="chain" id="PRO_5041467653" description="Peptidase S1 domain-containing protein" evidence="3">
    <location>
        <begin position="16"/>
        <end position="297"/>
    </location>
</feature>
<keyword evidence="2" id="KW-0720">Serine protease</keyword>
<dbReference type="InterPro" id="IPR001314">
    <property type="entry name" value="Peptidase_S1A"/>
</dbReference>
<dbReference type="PANTHER" id="PTHR24260:SF136">
    <property type="entry name" value="GH08193P-RELATED"/>
    <property type="match status" value="1"/>
</dbReference>
<proteinExistence type="predicted"/>
<evidence type="ECO:0000259" key="4">
    <source>
        <dbReference type="PROSITE" id="PS50240"/>
    </source>
</evidence>
<evidence type="ECO:0000313" key="6">
    <source>
        <dbReference type="Proteomes" id="UP001176961"/>
    </source>
</evidence>
<dbReference type="InterPro" id="IPR043504">
    <property type="entry name" value="Peptidase_S1_PA_chymotrypsin"/>
</dbReference>
<keyword evidence="3" id="KW-0732">Signal</keyword>